<dbReference type="Gene3D" id="3.40.50.720">
    <property type="entry name" value="NAD(P)-binding Rossmann-like Domain"/>
    <property type="match status" value="1"/>
</dbReference>
<proteinExistence type="predicted"/>
<dbReference type="InterPro" id="IPR036291">
    <property type="entry name" value="NAD(P)-bd_dom_sf"/>
</dbReference>
<dbReference type="InterPro" id="IPR051783">
    <property type="entry name" value="NAD(P)-dependent_oxidoreduct"/>
</dbReference>
<dbReference type="SUPFAM" id="SSF51735">
    <property type="entry name" value="NAD(P)-binding Rossmann-fold domains"/>
    <property type="match status" value="1"/>
</dbReference>
<name>A0ABV3FN01_9NOCA</name>
<keyword evidence="3" id="KW-1185">Reference proteome</keyword>
<dbReference type="Proteomes" id="UP001551695">
    <property type="component" value="Unassembled WGS sequence"/>
</dbReference>
<sequence>MRVLVTGGTGFLGAWTAKAVADAGHRVRFLVRDPSRLTAPAALGVDTADRVVGDITDADSVRLALLGCDAVVHCAAVVATDRRRAREMLTTNTVGATHVLGIAAELGLDPIVHVSSFTVLFQPGVKTVSAELPVVGGSDAYGRSKARVELYARGLQDAGAPVVVSYPGMVLGPPAGPRFGEGADGVEVAVRLRLLPGRHAGWTIVDVRDVAALHAAALVPGLGPRRYLCGGHRVGVTELAALFSEVTGRTTRAVPVPDAALRLLGRTSDALSRLVPFTSPLTEAAMQYYTRMPESDDSASERDLGLRYRDPGEVIADTISGLRAAGRLPRLPGRDES</sequence>
<evidence type="ECO:0000313" key="3">
    <source>
        <dbReference type="Proteomes" id="UP001551695"/>
    </source>
</evidence>
<comment type="caution">
    <text evidence="2">The sequence shown here is derived from an EMBL/GenBank/DDBJ whole genome shotgun (WGS) entry which is preliminary data.</text>
</comment>
<accession>A0ABV3FN01</accession>
<dbReference type="EMBL" id="JBFAKC010000002">
    <property type="protein sequence ID" value="MEV0706728.1"/>
    <property type="molecule type" value="Genomic_DNA"/>
</dbReference>
<organism evidence="2 3">
    <name type="scientific">Nocardia aurea</name>
    <dbReference type="NCBI Taxonomy" id="2144174"/>
    <lineage>
        <taxon>Bacteria</taxon>
        <taxon>Bacillati</taxon>
        <taxon>Actinomycetota</taxon>
        <taxon>Actinomycetes</taxon>
        <taxon>Mycobacteriales</taxon>
        <taxon>Nocardiaceae</taxon>
        <taxon>Nocardia</taxon>
    </lineage>
</organism>
<protein>
    <submittedName>
        <fullName evidence="2">NAD-dependent epimerase/dehydratase family protein</fullName>
    </submittedName>
</protein>
<dbReference type="Pfam" id="PF01370">
    <property type="entry name" value="Epimerase"/>
    <property type="match status" value="1"/>
</dbReference>
<reference evidence="2 3" key="1">
    <citation type="submission" date="2024-06" db="EMBL/GenBank/DDBJ databases">
        <title>The Natural Products Discovery Center: Release of the First 8490 Sequenced Strains for Exploring Actinobacteria Biosynthetic Diversity.</title>
        <authorList>
            <person name="Kalkreuter E."/>
            <person name="Kautsar S.A."/>
            <person name="Yang D."/>
            <person name="Bader C.D."/>
            <person name="Teijaro C.N."/>
            <person name="Fluegel L."/>
            <person name="Davis C.M."/>
            <person name="Simpson J.R."/>
            <person name="Lauterbach L."/>
            <person name="Steele A.D."/>
            <person name="Gui C."/>
            <person name="Meng S."/>
            <person name="Li G."/>
            <person name="Viehrig K."/>
            <person name="Ye F."/>
            <person name="Su P."/>
            <person name="Kiefer A.F."/>
            <person name="Nichols A."/>
            <person name="Cepeda A.J."/>
            <person name="Yan W."/>
            <person name="Fan B."/>
            <person name="Jiang Y."/>
            <person name="Adhikari A."/>
            <person name="Zheng C.-J."/>
            <person name="Schuster L."/>
            <person name="Cowan T.M."/>
            <person name="Smanski M.J."/>
            <person name="Chevrette M.G."/>
            <person name="De Carvalho L.P.S."/>
            <person name="Shen B."/>
        </authorList>
    </citation>
    <scope>NUCLEOTIDE SEQUENCE [LARGE SCALE GENOMIC DNA]</scope>
    <source>
        <strain evidence="2 3">NPDC050403</strain>
    </source>
</reference>
<dbReference type="PANTHER" id="PTHR48079:SF6">
    <property type="entry name" value="NAD(P)-BINDING DOMAIN-CONTAINING PROTEIN-RELATED"/>
    <property type="match status" value="1"/>
</dbReference>
<gene>
    <name evidence="2" type="ORF">AB0I48_04105</name>
</gene>
<dbReference type="InterPro" id="IPR001509">
    <property type="entry name" value="Epimerase_deHydtase"/>
</dbReference>
<feature type="domain" description="NAD-dependent epimerase/dehydratase" evidence="1">
    <location>
        <begin position="3"/>
        <end position="220"/>
    </location>
</feature>
<dbReference type="RefSeq" id="WP_355086179.1">
    <property type="nucleotide sequence ID" value="NZ_JBEXKW010000021.1"/>
</dbReference>
<dbReference type="PANTHER" id="PTHR48079">
    <property type="entry name" value="PROTEIN YEEZ"/>
    <property type="match status" value="1"/>
</dbReference>
<evidence type="ECO:0000313" key="2">
    <source>
        <dbReference type="EMBL" id="MEV0706728.1"/>
    </source>
</evidence>
<evidence type="ECO:0000259" key="1">
    <source>
        <dbReference type="Pfam" id="PF01370"/>
    </source>
</evidence>